<evidence type="ECO:0000313" key="2">
    <source>
        <dbReference type="EMBL" id="TMW98236.1"/>
    </source>
</evidence>
<proteinExistence type="predicted"/>
<gene>
    <name evidence="2" type="ORF">EJD97_004313</name>
</gene>
<reference evidence="2" key="1">
    <citation type="submission" date="2019-05" db="EMBL/GenBank/DDBJ databases">
        <title>The de novo reference genome and transcriptome assemblies of the wild tomato species Solanum chilense.</title>
        <authorList>
            <person name="Stam R."/>
            <person name="Nosenko T."/>
            <person name="Hoerger A.C."/>
            <person name="Stephan W."/>
            <person name="Seidel M.A."/>
            <person name="Kuhn J.M.M."/>
            <person name="Haberer G."/>
            <person name="Tellier A."/>
        </authorList>
    </citation>
    <scope>NUCLEOTIDE SEQUENCE</scope>
    <source>
        <tissue evidence="2">Mature leaves</tissue>
    </source>
</reference>
<accession>A0A6N2BSW9</accession>
<dbReference type="AlphaFoldDB" id="A0A6N2BSW9"/>
<sequence length="304" mass="33363">MAGSHSRSPITAAEQAALPSSMSIATVTNHWEVQYARFIVCPASPHSSHSSLTSLSSIGRKDGKRGKWISSASIVSLKLRNNSFDPNGGFILVVSLCDRILEEHYISRLMFSWPQVSCVSGFPARGSRAILVSYRDSVGQIQKFILRFLTIYEIENFMNVLKGKLDNANPQLIPCAEFDSAISSQSEFNPLDGASHRENEGWICAASGDSAPNYMPLNLAPEFSQDSHKEETKLSREADEILSAFPPSFTSFLTNCCPEIDQVAAQSSMTKEVDLKDQIAKYLEDSSFQGMSSNTKGPFPGFGR</sequence>
<organism evidence="2">
    <name type="scientific">Solanum chilense</name>
    <name type="common">Tomato</name>
    <name type="synonym">Lycopersicon chilense</name>
    <dbReference type="NCBI Taxonomy" id="4083"/>
    <lineage>
        <taxon>Eukaryota</taxon>
        <taxon>Viridiplantae</taxon>
        <taxon>Streptophyta</taxon>
        <taxon>Embryophyta</taxon>
        <taxon>Tracheophyta</taxon>
        <taxon>Spermatophyta</taxon>
        <taxon>Magnoliopsida</taxon>
        <taxon>eudicotyledons</taxon>
        <taxon>Gunneridae</taxon>
        <taxon>Pentapetalae</taxon>
        <taxon>asterids</taxon>
        <taxon>lamiids</taxon>
        <taxon>Solanales</taxon>
        <taxon>Solanaceae</taxon>
        <taxon>Solanoideae</taxon>
        <taxon>Solaneae</taxon>
        <taxon>Solanum</taxon>
        <taxon>Solanum subgen. Lycopersicon</taxon>
    </lineage>
</organism>
<dbReference type="Pfam" id="PF25349">
    <property type="entry name" value="PH_PHS1"/>
    <property type="match status" value="1"/>
</dbReference>
<comment type="caution">
    <text evidence="2">The sequence shown here is derived from an EMBL/GenBank/DDBJ whole genome shotgun (WGS) entry which is preliminary data.</text>
</comment>
<protein>
    <recommendedName>
        <fullName evidence="1">Poor homologous synapsis 1 PH domain-containing protein</fullName>
    </recommendedName>
</protein>
<feature type="domain" description="Poor homologous synapsis 1 PH" evidence="1">
    <location>
        <begin position="30"/>
        <end position="170"/>
    </location>
</feature>
<name>A0A6N2BSW9_SOLCI</name>
<evidence type="ECO:0000259" key="1">
    <source>
        <dbReference type="Pfam" id="PF25349"/>
    </source>
</evidence>
<dbReference type="InterPro" id="IPR057619">
    <property type="entry name" value="PH_PHS1"/>
</dbReference>
<dbReference type="EMBL" id="RXGB01001599">
    <property type="protein sequence ID" value="TMW98236.1"/>
    <property type="molecule type" value="Genomic_DNA"/>
</dbReference>